<dbReference type="PANTHER" id="PTHR43767">
    <property type="entry name" value="LONG-CHAIN-FATTY-ACID--COA LIGASE"/>
    <property type="match status" value="1"/>
</dbReference>
<dbReference type="PROSITE" id="PS00455">
    <property type="entry name" value="AMP_BINDING"/>
    <property type="match status" value="1"/>
</dbReference>
<accession>A0ABW5VWD4</accession>
<dbReference type="Pfam" id="PF00501">
    <property type="entry name" value="AMP-binding"/>
    <property type="match status" value="1"/>
</dbReference>
<dbReference type="InterPro" id="IPR045851">
    <property type="entry name" value="AMP-bd_C_sf"/>
</dbReference>
<dbReference type="Pfam" id="PF13193">
    <property type="entry name" value="AMP-binding_C"/>
    <property type="match status" value="1"/>
</dbReference>
<dbReference type="PANTHER" id="PTHR43767:SF12">
    <property type="entry name" value="AMP-DEPENDENT SYNTHETASE AND LIGASE"/>
    <property type="match status" value="1"/>
</dbReference>
<dbReference type="SUPFAM" id="SSF56801">
    <property type="entry name" value="Acetyl-CoA synthetase-like"/>
    <property type="match status" value="1"/>
</dbReference>
<sequence length="537" mass="56742">MTHAPDTRTDPAVDGPGYGTLSIASILAETARRHPERPALWFMGQATTYGDLWDQTRAYAGALAARGIGQGSRVAMIVPNVPDFARVYYATLALGAVVVPVHLLFRTDEIEFVLTDARADVVVVAAPMLAEAAPAAARAGVPMLTVLVPDAVKQQLAAQGTEVARLEEEAAAAVPIERHVGTNPLAAATILYTSGTTGTPKGAVGSHLAMVEQVHCSLIDSFDLRPDDVVYGGLPFFHSFGQMAVLNMAFRRGASIVLLPRFDPDEALELLVAHGATVFTAVPTNFAGMVEAARRSPARPPLRYAVSGGAALPVALLEAFEEAYGAQVHEGYGLTETSPSCTFNVTSEPIRPGTVGRSMWGVDVAVAVAEVQDRVELLPSGLGEIVVRGHNLMKGYLGRPDATAEAVVDGWFRTGDLGTVDADGIVTIVDRTKDMIIRNGYNVYPTEVEAVLARYPGVAMAAVFGVPDARRGQEVHAAVVPSHGADVDPDAVVAYMKEHVAAYKYPRVVHVAADLPLGPSGKVLKRELTAQHADPAV</sequence>
<dbReference type="Gene3D" id="3.30.300.30">
    <property type="match status" value="1"/>
</dbReference>
<feature type="domain" description="AMP-binding enzyme C-terminal" evidence="2">
    <location>
        <begin position="447"/>
        <end position="522"/>
    </location>
</feature>
<dbReference type="Proteomes" id="UP001597479">
    <property type="component" value="Unassembled WGS sequence"/>
</dbReference>
<dbReference type="InterPro" id="IPR050237">
    <property type="entry name" value="ATP-dep_AMP-bd_enzyme"/>
</dbReference>
<evidence type="ECO:0000259" key="1">
    <source>
        <dbReference type="Pfam" id="PF00501"/>
    </source>
</evidence>
<gene>
    <name evidence="3" type="ORF">ACFS27_18725</name>
</gene>
<dbReference type="InterPro" id="IPR020845">
    <property type="entry name" value="AMP-binding_CS"/>
</dbReference>
<evidence type="ECO:0000259" key="2">
    <source>
        <dbReference type="Pfam" id="PF13193"/>
    </source>
</evidence>
<dbReference type="EMBL" id="JBHUOG010000002">
    <property type="protein sequence ID" value="MFD2795601.1"/>
    <property type="molecule type" value="Genomic_DNA"/>
</dbReference>
<protein>
    <submittedName>
        <fullName evidence="3">AMP-binding protein</fullName>
    </submittedName>
</protein>
<reference evidence="4" key="1">
    <citation type="journal article" date="2019" name="Int. J. Syst. Evol. Microbiol.">
        <title>The Global Catalogue of Microorganisms (GCM) 10K type strain sequencing project: providing services to taxonomists for standard genome sequencing and annotation.</title>
        <authorList>
            <consortium name="The Broad Institute Genomics Platform"/>
            <consortium name="The Broad Institute Genome Sequencing Center for Infectious Disease"/>
            <person name="Wu L."/>
            <person name="Ma J."/>
        </authorList>
    </citation>
    <scope>NUCLEOTIDE SEQUENCE [LARGE SCALE GENOMIC DNA]</scope>
    <source>
        <strain evidence="4">CCM 7044</strain>
    </source>
</reference>
<dbReference type="InterPro" id="IPR025110">
    <property type="entry name" value="AMP-bd_C"/>
</dbReference>
<evidence type="ECO:0000313" key="3">
    <source>
        <dbReference type="EMBL" id="MFD2795601.1"/>
    </source>
</evidence>
<feature type="domain" description="AMP-dependent synthetase/ligase" evidence="1">
    <location>
        <begin position="28"/>
        <end position="397"/>
    </location>
</feature>
<dbReference type="InterPro" id="IPR000873">
    <property type="entry name" value="AMP-dep_synth/lig_dom"/>
</dbReference>
<dbReference type="InterPro" id="IPR042099">
    <property type="entry name" value="ANL_N_sf"/>
</dbReference>
<proteinExistence type="predicted"/>
<name>A0ABW5VWD4_9MICO</name>
<organism evidence="3 4">
    <name type="scientific">Promicromonospora vindobonensis</name>
    <dbReference type="NCBI Taxonomy" id="195748"/>
    <lineage>
        <taxon>Bacteria</taxon>
        <taxon>Bacillati</taxon>
        <taxon>Actinomycetota</taxon>
        <taxon>Actinomycetes</taxon>
        <taxon>Micrococcales</taxon>
        <taxon>Promicromonosporaceae</taxon>
        <taxon>Promicromonospora</taxon>
    </lineage>
</organism>
<dbReference type="Gene3D" id="3.40.50.12780">
    <property type="entry name" value="N-terminal domain of ligase-like"/>
    <property type="match status" value="1"/>
</dbReference>
<comment type="caution">
    <text evidence="3">The sequence shown here is derived from an EMBL/GenBank/DDBJ whole genome shotgun (WGS) entry which is preliminary data.</text>
</comment>
<keyword evidence="4" id="KW-1185">Reference proteome</keyword>
<evidence type="ECO:0000313" key="4">
    <source>
        <dbReference type="Proteomes" id="UP001597479"/>
    </source>
</evidence>
<dbReference type="RefSeq" id="WP_377185834.1">
    <property type="nucleotide sequence ID" value="NZ_JBHUOG010000002.1"/>
</dbReference>